<keyword evidence="2 5" id="KW-0547">Nucleotide-binding</keyword>
<sequence length="389" mass="41048">MRAQRAAAGPTTADGTPFTLGVEEEFLLAGSDEVPAVRPGADVLLAGGGTHTSEDPTVLHGELLTSMAETATGVCTDLGQVHEQLSSARARLRAAAGEAGIRPLPLGTPRVAGPPRSASPGPHYGRMRRLYGHLVTQSETCGCHVHVGTFDREAAVWAAGYVRPWLPTLLALSANSPFYKGVDTGYASWRTVMLSRWPTLEIPPHFSSADAYDRAVTALQRGGVLPRGCNAYWLVRPSYRLPTVELRVADTAATVDEAVLQAGLSRALVHTALAARADGEHPPQVDGHMASAALWTAARHGVRGPALHPFTGRQVPAADLVSELMALLRPALRAAGDLDTVQRLLARVLRDGTGADRQRATERYGTPDPATTAPASPRTTHPAATPSPS</sequence>
<dbReference type="OrthoDB" id="9803842at2"/>
<evidence type="ECO:0000256" key="3">
    <source>
        <dbReference type="ARBA" id="ARBA00022840"/>
    </source>
</evidence>
<dbReference type="EC" id="6.3.2.2" evidence="5"/>
<dbReference type="PANTHER" id="PTHR36510">
    <property type="entry name" value="GLUTAMATE--CYSTEINE LIGASE 2-RELATED"/>
    <property type="match status" value="1"/>
</dbReference>
<evidence type="ECO:0000313" key="8">
    <source>
        <dbReference type="Proteomes" id="UP000319210"/>
    </source>
</evidence>
<comment type="catalytic activity">
    <reaction evidence="4 5">
        <text>L-cysteine + L-glutamate + ATP = gamma-L-glutamyl-L-cysteine + ADP + phosphate + H(+)</text>
        <dbReference type="Rhea" id="RHEA:13285"/>
        <dbReference type="ChEBI" id="CHEBI:15378"/>
        <dbReference type="ChEBI" id="CHEBI:29985"/>
        <dbReference type="ChEBI" id="CHEBI:30616"/>
        <dbReference type="ChEBI" id="CHEBI:35235"/>
        <dbReference type="ChEBI" id="CHEBI:43474"/>
        <dbReference type="ChEBI" id="CHEBI:58173"/>
        <dbReference type="ChEBI" id="CHEBI:456216"/>
        <dbReference type="EC" id="6.3.2.2"/>
    </reaction>
</comment>
<dbReference type="GO" id="GO:0004357">
    <property type="term" value="F:glutamate-cysteine ligase activity"/>
    <property type="evidence" value="ECO:0007669"/>
    <property type="project" value="UniProtKB-EC"/>
</dbReference>
<evidence type="ECO:0000256" key="4">
    <source>
        <dbReference type="ARBA" id="ARBA00048819"/>
    </source>
</evidence>
<keyword evidence="1 5" id="KW-0436">Ligase</keyword>
<evidence type="ECO:0000256" key="2">
    <source>
        <dbReference type="ARBA" id="ARBA00022741"/>
    </source>
</evidence>
<dbReference type="GO" id="GO:0042398">
    <property type="term" value="P:modified amino acid biosynthetic process"/>
    <property type="evidence" value="ECO:0007669"/>
    <property type="project" value="InterPro"/>
</dbReference>
<dbReference type="Pfam" id="PF04107">
    <property type="entry name" value="GCS2"/>
    <property type="match status" value="1"/>
</dbReference>
<keyword evidence="8" id="KW-1185">Reference proteome</keyword>
<evidence type="ECO:0000256" key="6">
    <source>
        <dbReference type="SAM" id="MobiDB-lite"/>
    </source>
</evidence>
<comment type="function">
    <text evidence="5">ATP-dependent carboxylate-amine ligase which exhibits weak glutamate--cysteine ligase activity.</text>
</comment>
<dbReference type="Proteomes" id="UP000319210">
    <property type="component" value="Unassembled WGS sequence"/>
</dbReference>
<gene>
    <name evidence="7" type="primary">ybdK_2</name>
    <name evidence="7" type="ORF">SCA03_51060</name>
</gene>
<dbReference type="Gene3D" id="3.30.590.20">
    <property type="match status" value="1"/>
</dbReference>
<dbReference type="InterPro" id="IPR006336">
    <property type="entry name" value="GCS2"/>
</dbReference>
<proteinExistence type="inferred from homology"/>
<dbReference type="InterPro" id="IPR050141">
    <property type="entry name" value="GCL_type2/YbdK_subfam"/>
</dbReference>
<dbReference type="HAMAP" id="MF_01609">
    <property type="entry name" value="Glu_cys_ligase_2"/>
    <property type="match status" value="1"/>
</dbReference>
<keyword evidence="3 5" id="KW-0067">ATP-binding</keyword>
<comment type="similarity">
    <text evidence="5">Belongs to the glutamate--cysteine ligase type 2 family. YbdK subfamily.</text>
</comment>
<dbReference type="RefSeq" id="WP_141275670.1">
    <property type="nucleotide sequence ID" value="NZ_BJMM01000033.1"/>
</dbReference>
<dbReference type="GO" id="GO:0005524">
    <property type="term" value="F:ATP binding"/>
    <property type="evidence" value="ECO:0007669"/>
    <property type="project" value="UniProtKB-KW"/>
</dbReference>
<evidence type="ECO:0000256" key="5">
    <source>
        <dbReference type="HAMAP-Rule" id="MF_01609"/>
    </source>
</evidence>
<dbReference type="SUPFAM" id="SSF55931">
    <property type="entry name" value="Glutamine synthetase/guanido kinase"/>
    <property type="match status" value="1"/>
</dbReference>
<organism evidence="7 8">
    <name type="scientific">Streptomyces cacaoi</name>
    <dbReference type="NCBI Taxonomy" id="1898"/>
    <lineage>
        <taxon>Bacteria</taxon>
        <taxon>Bacillati</taxon>
        <taxon>Actinomycetota</taxon>
        <taxon>Actinomycetes</taxon>
        <taxon>Kitasatosporales</taxon>
        <taxon>Streptomycetaceae</taxon>
        <taxon>Streptomyces</taxon>
    </lineage>
</organism>
<accession>A0A4Y3R4I7</accession>
<dbReference type="InterPro" id="IPR011793">
    <property type="entry name" value="YbdK"/>
</dbReference>
<dbReference type="NCBIfam" id="TIGR02050">
    <property type="entry name" value="gshA_cyan_rel"/>
    <property type="match status" value="1"/>
</dbReference>
<dbReference type="PANTHER" id="PTHR36510:SF1">
    <property type="entry name" value="GLUTAMATE--CYSTEINE LIGASE 2-RELATED"/>
    <property type="match status" value="1"/>
</dbReference>
<comment type="caution">
    <text evidence="7">The sequence shown here is derived from an EMBL/GenBank/DDBJ whole genome shotgun (WGS) entry which is preliminary data.</text>
</comment>
<dbReference type="InterPro" id="IPR014746">
    <property type="entry name" value="Gln_synth/guanido_kin_cat_dom"/>
</dbReference>
<evidence type="ECO:0000313" key="7">
    <source>
        <dbReference type="EMBL" id="GEB52555.1"/>
    </source>
</evidence>
<evidence type="ECO:0000256" key="1">
    <source>
        <dbReference type="ARBA" id="ARBA00022598"/>
    </source>
</evidence>
<feature type="region of interest" description="Disordered" evidence="6">
    <location>
        <begin position="351"/>
        <end position="389"/>
    </location>
</feature>
<dbReference type="EMBL" id="BJMM01000033">
    <property type="protein sequence ID" value="GEB52555.1"/>
    <property type="molecule type" value="Genomic_DNA"/>
</dbReference>
<reference evidence="7 8" key="1">
    <citation type="submission" date="2019-06" db="EMBL/GenBank/DDBJ databases">
        <title>Whole genome shotgun sequence of Streptomyces cacaoi subsp. cacaoi NBRC 12748.</title>
        <authorList>
            <person name="Hosoyama A."/>
            <person name="Uohara A."/>
            <person name="Ohji S."/>
            <person name="Ichikawa N."/>
        </authorList>
    </citation>
    <scope>NUCLEOTIDE SEQUENCE [LARGE SCALE GENOMIC DNA]</scope>
    <source>
        <strain evidence="7 8">NBRC 12748</strain>
    </source>
</reference>
<dbReference type="AlphaFoldDB" id="A0A4Y3R4I7"/>
<name>A0A4Y3R4I7_STRCI</name>
<protein>
    <recommendedName>
        <fullName evidence="5">Putative glutamate--cysteine ligase 2</fullName>
        <ecNumber evidence="5">6.3.2.2</ecNumber>
    </recommendedName>
    <alternativeName>
        <fullName evidence="5">Gamma-glutamylcysteine synthetase 2</fullName>
        <shortName evidence="5">GCS 2</shortName>
        <shortName evidence="5">Gamma-GCS 2</shortName>
    </alternativeName>
</protein>
<feature type="compositionally biased region" description="Basic and acidic residues" evidence="6">
    <location>
        <begin position="351"/>
        <end position="362"/>
    </location>
</feature>
<feature type="compositionally biased region" description="Low complexity" evidence="6">
    <location>
        <begin position="366"/>
        <end position="389"/>
    </location>
</feature>